<feature type="compositionally biased region" description="Basic residues" evidence="1">
    <location>
        <begin position="93"/>
        <end position="117"/>
    </location>
</feature>
<reference evidence="2 3" key="1">
    <citation type="submission" date="2016-07" db="EMBL/GenBank/DDBJ databases">
        <title>Pervasive Adenine N6-methylation of Active Genes in Fungi.</title>
        <authorList>
            <consortium name="DOE Joint Genome Institute"/>
            <person name="Mondo S.J."/>
            <person name="Dannebaum R.O."/>
            <person name="Kuo R.C."/>
            <person name="Labutti K."/>
            <person name="Haridas S."/>
            <person name="Kuo A."/>
            <person name="Salamov A."/>
            <person name="Ahrendt S.R."/>
            <person name="Lipzen A."/>
            <person name="Sullivan W."/>
            <person name="Andreopoulos W.B."/>
            <person name="Clum A."/>
            <person name="Lindquist E."/>
            <person name="Daum C."/>
            <person name="Ramamoorthy G.K."/>
            <person name="Gryganskyi A."/>
            <person name="Culley D."/>
            <person name="Magnuson J.K."/>
            <person name="James T.Y."/>
            <person name="O'Malley M.A."/>
            <person name="Stajich J.E."/>
            <person name="Spatafora J.W."/>
            <person name="Visel A."/>
            <person name="Grigoriev I.V."/>
        </authorList>
    </citation>
    <scope>NUCLEOTIDE SEQUENCE [LARGE SCALE GENOMIC DNA]</scope>
    <source>
        <strain evidence="2 3">NRRL 1336</strain>
    </source>
</reference>
<proteinExistence type="predicted"/>
<gene>
    <name evidence="2" type="ORF">BCR42DRAFT_450144</name>
</gene>
<dbReference type="Proteomes" id="UP000193560">
    <property type="component" value="Unassembled WGS sequence"/>
</dbReference>
<sequence>MFRVAPLILGLSQLKIKGVLCLLKGGFTHRKCKVKSKGKNNYRPSSSLWYQENLCLLQPLLKQARNKQDQARPSKTKQDQARPSKTKQDQARPSKKQARPSKKQARPSKKQARPNKT</sequence>
<dbReference type="AlphaFoldDB" id="A0A1X2IP06"/>
<organism evidence="2 3">
    <name type="scientific">Absidia repens</name>
    <dbReference type="NCBI Taxonomy" id="90262"/>
    <lineage>
        <taxon>Eukaryota</taxon>
        <taxon>Fungi</taxon>
        <taxon>Fungi incertae sedis</taxon>
        <taxon>Mucoromycota</taxon>
        <taxon>Mucoromycotina</taxon>
        <taxon>Mucoromycetes</taxon>
        <taxon>Mucorales</taxon>
        <taxon>Cunninghamellaceae</taxon>
        <taxon>Absidia</taxon>
    </lineage>
</organism>
<name>A0A1X2IP06_9FUNG</name>
<feature type="compositionally biased region" description="Basic and acidic residues" evidence="1">
    <location>
        <begin position="66"/>
        <end position="92"/>
    </location>
</feature>
<comment type="caution">
    <text evidence="2">The sequence shown here is derived from an EMBL/GenBank/DDBJ whole genome shotgun (WGS) entry which is preliminary data.</text>
</comment>
<evidence type="ECO:0000256" key="1">
    <source>
        <dbReference type="SAM" id="MobiDB-lite"/>
    </source>
</evidence>
<protein>
    <submittedName>
        <fullName evidence="2">Uncharacterized protein</fullName>
    </submittedName>
</protein>
<evidence type="ECO:0000313" key="3">
    <source>
        <dbReference type="Proteomes" id="UP000193560"/>
    </source>
</evidence>
<evidence type="ECO:0000313" key="2">
    <source>
        <dbReference type="EMBL" id="ORZ19014.1"/>
    </source>
</evidence>
<feature type="region of interest" description="Disordered" evidence="1">
    <location>
        <begin position="64"/>
        <end position="117"/>
    </location>
</feature>
<accession>A0A1X2IP06</accession>
<keyword evidence="3" id="KW-1185">Reference proteome</keyword>
<dbReference type="EMBL" id="MCGE01000008">
    <property type="protein sequence ID" value="ORZ19014.1"/>
    <property type="molecule type" value="Genomic_DNA"/>
</dbReference>